<organism evidence="8 9">
    <name type="scientific">Bactrocera dorsalis</name>
    <name type="common">Oriental fruit fly</name>
    <name type="synonym">Dacus dorsalis</name>
    <dbReference type="NCBI Taxonomy" id="27457"/>
    <lineage>
        <taxon>Eukaryota</taxon>
        <taxon>Metazoa</taxon>
        <taxon>Ecdysozoa</taxon>
        <taxon>Arthropoda</taxon>
        <taxon>Hexapoda</taxon>
        <taxon>Insecta</taxon>
        <taxon>Pterygota</taxon>
        <taxon>Neoptera</taxon>
        <taxon>Endopterygota</taxon>
        <taxon>Diptera</taxon>
        <taxon>Brachycera</taxon>
        <taxon>Muscomorpha</taxon>
        <taxon>Tephritoidea</taxon>
        <taxon>Tephritidae</taxon>
        <taxon>Bactrocera</taxon>
        <taxon>Bactrocera</taxon>
    </lineage>
</organism>
<dbReference type="PROSITE" id="PS50102">
    <property type="entry name" value="RRM"/>
    <property type="match status" value="6"/>
</dbReference>
<evidence type="ECO:0000259" key="7">
    <source>
        <dbReference type="PROSITE" id="PS50102"/>
    </source>
</evidence>
<feature type="domain" description="RRM" evidence="7">
    <location>
        <begin position="681"/>
        <end position="764"/>
    </location>
</feature>
<dbReference type="CDD" id="cd12564">
    <property type="entry name" value="RRM1_RBM19"/>
    <property type="match status" value="1"/>
</dbReference>
<gene>
    <name evidence="9" type="primary">LOC105234058</name>
</gene>
<dbReference type="InterPro" id="IPR035979">
    <property type="entry name" value="RBD_domain_sf"/>
</dbReference>
<dbReference type="InterPro" id="IPR034420">
    <property type="entry name" value="RBM19_RRM4"/>
</dbReference>
<evidence type="ECO:0000313" key="9">
    <source>
        <dbReference type="RefSeq" id="XP_011214577.2"/>
    </source>
</evidence>
<keyword evidence="8" id="KW-1185">Reference proteome</keyword>
<proteinExistence type="predicted"/>
<evidence type="ECO:0000256" key="5">
    <source>
        <dbReference type="PROSITE-ProRule" id="PRU00176"/>
    </source>
</evidence>
<feature type="compositionally biased region" description="Acidic residues" evidence="6">
    <location>
        <begin position="663"/>
        <end position="676"/>
    </location>
</feature>
<feature type="region of interest" description="Disordered" evidence="6">
    <location>
        <begin position="88"/>
        <end position="119"/>
    </location>
</feature>
<evidence type="ECO:0000256" key="4">
    <source>
        <dbReference type="ARBA" id="ARBA00023242"/>
    </source>
</evidence>
<sequence>MSRIIVKQLPKNISEEKLRTIFGTKGTITDMQLKYTPDGKFRQFCFIGYRSEEEAQEAIKYFNNICIQTSRIKVEVCAALGSEDKPLARSKNARKAETQNMQKELQKEKDDKNNKKKASNVVDEIISKHKDDPDFQEFMSAHDKKRTLWANDAGEASQPPEQDENTTEEEIRTEAKGTECVEGEDENSNEAEDGDEDEGKLAEKPISDLDYMKNLMAKSTNANHKKDKTKAGLDLFTIKIHNVPYKAKRQEILKFFKPLKPYSVRLPTNVHGFCYVGFKTEKEMVKAMLKNKSFIKGKQVFFSDFTEKNKITKSKGEKGEKTTDLHKLKPTNPKWAQQEQSTQNEEGIAESGRIFFRNLAYTVTEDDLQNLFEKFGPIAEINVPVDTITRQIKGFGTVTFVMPEHALQAFNKLDGTDFHGRLLHLIPGKSRDDDPKSDENDPALSFKQKKALKLKKSAQQSGNWNTLFLGANAVAEILAKRFSTTKEKVLDTSEGGSSAAVRIALGETQIVIEMKNFLEENGVRLSVFDAPTVKRSKTIILAKNLPADTTVTELTPIFAKFGPIGRLVLPPSGVTALIEFCDPSEAKHAFKKLAYSKFKNVPLYLEWAPEQTFTTTLNGEPIIPKQEEEANSHNETITQEALKTESTTQLNADENLESKTAEDENSNIEEDLMDEAPEPNTTLFLRNLNFKTVPDTIQNHFKHLGPIHTVEIAKRKDPKNPRIQASMGYGFIQFKLAATTEKALKEMQFTQIDGNQVELKRSDRILKTASNVPRKHLVKTQQTGTKMLVRNIPFQAKEKEVREIFKAFGELRSVRLPKKMTPGADSHRGFGFVDFITKSDAKKAFEALSQSTHLYGRRLVLEWASLNDDDVEEIRKRTATEYYASTNNVKRSRKSVFNTSEQLEDAGDDDE</sequence>
<dbReference type="PANTHER" id="PTHR48039">
    <property type="entry name" value="RNA-BINDING MOTIF PROTEIN 14B"/>
    <property type="match status" value="1"/>
</dbReference>
<reference evidence="9" key="1">
    <citation type="submission" date="2025-08" db="UniProtKB">
        <authorList>
            <consortium name="RefSeq"/>
        </authorList>
    </citation>
    <scope>IDENTIFICATION</scope>
    <source>
        <tissue evidence="9">Adult</tissue>
    </source>
</reference>
<evidence type="ECO:0000256" key="1">
    <source>
        <dbReference type="ARBA" id="ARBA00004123"/>
    </source>
</evidence>
<dbReference type="Proteomes" id="UP001652620">
    <property type="component" value="Chromosome 4"/>
</dbReference>
<dbReference type="OrthoDB" id="439639at2759"/>
<dbReference type="CDD" id="cd12569">
    <property type="entry name" value="RRM4_RBM19"/>
    <property type="match status" value="1"/>
</dbReference>
<feature type="domain" description="RRM" evidence="7">
    <location>
        <begin position="2"/>
        <end position="79"/>
    </location>
</feature>
<name>A0A6I9WBL9_BACDO</name>
<dbReference type="CDD" id="cd12318">
    <property type="entry name" value="RRM5_RBM19_like"/>
    <property type="match status" value="1"/>
</dbReference>
<dbReference type="InterPro" id="IPR034418">
    <property type="entry name" value="RMB19_RRM1"/>
</dbReference>
<dbReference type="InterPro" id="IPR000504">
    <property type="entry name" value="RRM_dom"/>
</dbReference>
<feature type="domain" description="RRM" evidence="7">
    <location>
        <begin position="236"/>
        <end position="307"/>
    </location>
</feature>
<feature type="compositionally biased region" description="Acidic residues" evidence="6">
    <location>
        <begin position="181"/>
        <end position="198"/>
    </location>
</feature>
<evidence type="ECO:0000256" key="3">
    <source>
        <dbReference type="ARBA" id="ARBA00022884"/>
    </source>
</evidence>
<accession>A0A6I9WBL9</accession>
<dbReference type="PANTHER" id="PTHR48039:SF5">
    <property type="entry name" value="RNA-BINDING PROTEIN 28"/>
    <property type="match status" value="1"/>
</dbReference>
<keyword evidence="4" id="KW-0539">Nucleus</keyword>
<feature type="compositionally biased region" description="Basic and acidic residues" evidence="6">
    <location>
        <begin position="169"/>
        <end position="179"/>
    </location>
</feature>
<dbReference type="InterPro" id="IPR034421">
    <property type="entry name" value="RBM19_RRM6"/>
</dbReference>
<dbReference type="RefSeq" id="XP_011214577.2">
    <property type="nucleotide sequence ID" value="XM_011216275.4"/>
</dbReference>
<evidence type="ECO:0000256" key="2">
    <source>
        <dbReference type="ARBA" id="ARBA00022737"/>
    </source>
</evidence>
<evidence type="ECO:0000256" key="6">
    <source>
        <dbReference type="SAM" id="MobiDB-lite"/>
    </source>
</evidence>
<dbReference type="Gene3D" id="3.30.70.330">
    <property type="match status" value="6"/>
</dbReference>
<keyword evidence="2" id="KW-0677">Repeat</keyword>
<dbReference type="CDD" id="cd12571">
    <property type="entry name" value="RRM6_RBM19"/>
    <property type="match status" value="1"/>
</dbReference>
<dbReference type="InterPro" id="IPR012677">
    <property type="entry name" value="Nucleotide-bd_a/b_plait_sf"/>
</dbReference>
<feature type="region of interest" description="Disordered" evidence="6">
    <location>
        <begin position="153"/>
        <end position="201"/>
    </location>
</feature>
<feature type="compositionally biased region" description="Basic and acidic residues" evidence="6">
    <location>
        <begin position="104"/>
        <end position="113"/>
    </location>
</feature>
<feature type="domain" description="RRM" evidence="7">
    <location>
        <begin position="538"/>
        <end position="610"/>
    </location>
</feature>
<feature type="domain" description="RRM" evidence="7">
    <location>
        <begin position="785"/>
        <end position="866"/>
    </location>
</feature>
<dbReference type="InterPro" id="IPR051945">
    <property type="entry name" value="RRM_MRD1_RNA_proc_ribogen"/>
</dbReference>
<dbReference type="SMART" id="SM00360">
    <property type="entry name" value="RRM"/>
    <property type="match status" value="6"/>
</dbReference>
<dbReference type="SUPFAM" id="SSF54928">
    <property type="entry name" value="RNA-binding domain, RBD"/>
    <property type="match status" value="5"/>
</dbReference>
<comment type="subcellular location">
    <subcellularLocation>
        <location evidence="1">Nucleus</location>
    </subcellularLocation>
</comment>
<keyword evidence="3 5" id="KW-0694">RNA-binding</keyword>
<dbReference type="GeneID" id="105234058"/>
<feature type="domain" description="RRM" evidence="7">
    <location>
        <begin position="352"/>
        <end position="430"/>
    </location>
</feature>
<protein>
    <submittedName>
        <fullName evidence="9">Probable RNA-binding protein 19</fullName>
    </submittedName>
</protein>
<dbReference type="Pfam" id="PF00076">
    <property type="entry name" value="RRM_1"/>
    <property type="match status" value="6"/>
</dbReference>
<feature type="region of interest" description="Disordered" evidence="6">
    <location>
        <begin position="643"/>
        <end position="676"/>
    </location>
</feature>
<feature type="compositionally biased region" description="Polar residues" evidence="6">
    <location>
        <begin position="643"/>
        <end position="652"/>
    </location>
</feature>
<evidence type="ECO:0000313" key="8">
    <source>
        <dbReference type="Proteomes" id="UP001652620"/>
    </source>
</evidence>
<dbReference type="InterPro" id="IPR034423">
    <property type="entry name" value="RBM19_RRM5"/>
</dbReference>